<gene>
    <name evidence="7" type="ORF">ACFFTO_21680</name>
</gene>
<keyword evidence="4 5" id="KW-0472">Membrane</keyword>
<keyword evidence="2 5" id="KW-0812">Transmembrane</keyword>
<evidence type="ECO:0000256" key="1">
    <source>
        <dbReference type="ARBA" id="ARBA00004651"/>
    </source>
</evidence>
<feature type="transmembrane region" description="Helical" evidence="5">
    <location>
        <begin position="200"/>
        <end position="217"/>
    </location>
</feature>
<dbReference type="InterPro" id="IPR036259">
    <property type="entry name" value="MFS_trans_sf"/>
</dbReference>
<keyword evidence="3 5" id="KW-1133">Transmembrane helix</keyword>
<evidence type="ECO:0000256" key="5">
    <source>
        <dbReference type="SAM" id="Phobius"/>
    </source>
</evidence>
<dbReference type="Gene3D" id="1.20.1250.20">
    <property type="entry name" value="MFS general substrate transporter like domains"/>
    <property type="match status" value="1"/>
</dbReference>
<dbReference type="Proteomes" id="UP001589535">
    <property type="component" value="Unassembled WGS sequence"/>
</dbReference>
<dbReference type="EMBL" id="JBHMBK010000016">
    <property type="protein sequence ID" value="MFB9686800.1"/>
    <property type="molecule type" value="Genomic_DNA"/>
</dbReference>
<comment type="subcellular location">
    <subcellularLocation>
        <location evidence="1">Cell membrane</location>
        <topology evidence="1">Multi-pass membrane protein</topology>
    </subcellularLocation>
</comment>
<feature type="transmembrane region" description="Helical" evidence="5">
    <location>
        <begin position="256"/>
        <end position="274"/>
    </location>
</feature>
<evidence type="ECO:0000313" key="7">
    <source>
        <dbReference type="EMBL" id="MFB9686800.1"/>
    </source>
</evidence>
<feature type="transmembrane region" description="Helical" evidence="5">
    <location>
        <begin position="102"/>
        <end position="119"/>
    </location>
</feature>
<dbReference type="RefSeq" id="WP_378196563.1">
    <property type="nucleotide sequence ID" value="NZ_JBHMBK010000016.1"/>
</dbReference>
<protein>
    <submittedName>
        <fullName evidence="7">MFS transporter</fullName>
    </submittedName>
</protein>
<sequence>MAVMAMSLVYPQYVSLAHRYSALTAARTIGSLRSFYVVGYIAGLGVFAAASESQTVLGPLLRPVHVAAGLAVVNIAVAWFLEPANGDVAEKPASVEASSVRGRVVLVGAAAALVLLRAADSLRGVYLPLYATDIGVDGTGVSVLSAVTAIAEFVVLVPISMLSDRYGSRRTLVVVCLTGTLAFLLVAVGSGYPILVGSQVFYAAFAAGFQSVGMVLLGEALRSGIGGGAALYTALVQVGSTVSILSPLIVPGYSPPAFLIAMAFCALAAALLIVDRVVIRRPVG</sequence>
<evidence type="ECO:0000259" key="6">
    <source>
        <dbReference type="PROSITE" id="PS50850"/>
    </source>
</evidence>
<proteinExistence type="predicted"/>
<name>A0ABV5U8S9_9PSEU</name>
<dbReference type="Pfam" id="PF07690">
    <property type="entry name" value="MFS_1"/>
    <property type="match status" value="1"/>
</dbReference>
<evidence type="ECO:0000256" key="3">
    <source>
        <dbReference type="ARBA" id="ARBA00022989"/>
    </source>
</evidence>
<organism evidence="7 8">
    <name type="scientific">Amycolatopsis plumensis</name>
    <dbReference type="NCBI Taxonomy" id="236508"/>
    <lineage>
        <taxon>Bacteria</taxon>
        <taxon>Bacillati</taxon>
        <taxon>Actinomycetota</taxon>
        <taxon>Actinomycetes</taxon>
        <taxon>Pseudonocardiales</taxon>
        <taxon>Pseudonocardiaceae</taxon>
        <taxon>Amycolatopsis</taxon>
    </lineage>
</organism>
<accession>A0ABV5U8S9</accession>
<reference evidence="7 8" key="1">
    <citation type="submission" date="2024-09" db="EMBL/GenBank/DDBJ databases">
        <authorList>
            <person name="Sun Q."/>
            <person name="Mori K."/>
        </authorList>
    </citation>
    <scope>NUCLEOTIDE SEQUENCE [LARGE SCALE GENOMIC DNA]</scope>
    <source>
        <strain evidence="7 8">JCM 13852</strain>
    </source>
</reference>
<comment type="caution">
    <text evidence="7">The sequence shown here is derived from an EMBL/GenBank/DDBJ whole genome shotgun (WGS) entry which is preliminary data.</text>
</comment>
<evidence type="ECO:0000256" key="2">
    <source>
        <dbReference type="ARBA" id="ARBA00022692"/>
    </source>
</evidence>
<dbReference type="SUPFAM" id="SSF103473">
    <property type="entry name" value="MFS general substrate transporter"/>
    <property type="match status" value="1"/>
</dbReference>
<dbReference type="PROSITE" id="PS50850">
    <property type="entry name" value="MFS"/>
    <property type="match status" value="1"/>
</dbReference>
<feature type="transmembrane region" description="Helical" evidence="5">
    <location>
        <begin position="171"/>
        <end position="194"/>
    </location>
</feature>
<feature type="transmembrane region" description="Helical" evidence="5">
    <location>
        <begin position="63"/>
        <end position="81"/>
    </location>
</feature>
<evidence type="ECO:0000256" key="4">
    <source>
        <dbReference type="ARBA" id="ARBA00023136"/>
    </source>
</evidence>
<evidence type="ECO:0000313" key="8">
    <source>
        <dbReference type="Proteomes" id="UP001589535"/>
    </source>
</evidence>
<dbReference type="InterPro" id="IPR011701">
    <property type="entry name" value="MFS"/>
</dbReference>
<feature type="transmembrane region" description="Helical" evidence="5">
    <location>
        <begin position="229"/>
        <end position="250"/>
    </location>
</feature>
<feature type="domain" description="Major facilitator superfamily (MFS) profile" evidence="6">
    <location>
        <begin position="104"/>
        <end position="284"/>
    </location>
</feature>
<feature type="transmembrane region" description="Helical" evidence="5">
    <location>
        <begin position="34"/>
        <end position="51"/>
    </location>
</feature>
<feature type="transmembrane region" description="Helical" evidence="5">
    <location>
        <begin position="139"/>
        <end position="159"/>
    </location>
</feature>
<keyword evidence="8" id="KW-1185">Reference proteome</keyword>
<dbReference type="InterPro" id="IPR020846">
    <property type="entry name" value="MFS_dom"/>
</dbReference>